<accession>A0AAW8DL81</accession>
<dbReference type="Gene3D" id="3.30.370.10">
    <property type="entry name" value="Barstar-like"/>
    <property type="match status" value="1"/>
</dbReference>
<organism evidence="3 6">
    <name type="scientific">Arthrobacter bambusae</name>
    <dbReference type="NCBI Taxonomy" id="1338426"/>
    <lineage>
        <taxon>Bacteria</taxon>
        <taxon>Bacillati</taxon>
        <taxon>Actinomycetota</taxon>
        <taxon>Actinomycetes</taxon>
        <taxon>Micrococcales</taxon>
        <taxon>Micrococcaceae</taxon>
        <taxon>Arthrobacter</taxon>
    </lineage>
</organism>
<proteinExistence type="inferred from homology"/>
<dbReference type="RefSeq" id="WP_306963964.1">
    <property type="nucleotide sequence ID" value="NZ_JAUSRG010000020.1"/>
</dbReference>
<dbReference type="AlphaFoldDB" id="A0AAW8DL81"/>
<feature type="domain" description="Barstar (barnase inhibitor)" evidence="2">
    <location>
        <begin position="20"/>
        <end position="103"/>
    </location>
</feature>
<evidence type="ECO:0000313" key="4">
    <source>
        <dbReference type="EMBL" id="MDQ0182788.1"/>
    </source>
</evidence>
<name>A0AAW8DL81_9MICC</name>
<keyword evidence="5" id="KW-1185">Reference proteome</keyword>
<dbReference type="EMBL" id="JAUSRG010000020">
    <property type="protein sequence ID" value="MDP9907317.1"/>
    <property type="molecule type" value="Genomic_DNA"/>
</dbReference>
<protein>
    <submittedName>
        <fullName evidence="3">RNAse (Barnase) inhibitor barstar</fullName>
    </submittedName>
</protein>
<comment type="similarity">
    <text evidence="1">Belongs to the barstar family.</text>
</comment>
<dbReference type="Proteomes" id="UP001242995">
    <property type="component" value="Unassembled WGS sequence"/>
</dbReference>
<evidence type="ECO:0000256" key="1">
    <source>
        <dbReference type="ARBA" id="ARBA00006845"/>
    </source>
</evidence>
<comment type="caution">
    <text evidence="3">The sequence shown here is derived from an EMBL/GenBank/DDBJ whole genome shotgun (WGS) entry which is preliminary data.</text>
</comment>
<dbReference type="InterPro" id="IPR035905">
    <property type="entry name" value="Barstar-like_sf"/>
</dbReference>
<dbReference type="InterPro" id="IPR000468">
    <property type="entry name" value="Barstar"/>
</dbReference>
<reference evidence="3 5" key="1">
    <citation type="submission" date="2023-07" db="EMBL/GenBank/DDBJ databases">
        <title>Sorghum-associated microbial communities from plants grown in Nebraska, USA.</title>
        <authorList>
            <person name="Schachtman D."/>
        </authorList>
    </citation>
    <scope>NUCLEOTIDE SEQUENCE</scope>
    <source>
        <strain evidence="3">DS1006</strain>
        <strain evidence="4 5">DS1016</strain>
    </source>
</reference>
<dbReference type="SUPFAM" id="SSF52038">
    <property type="entry name" value="Barstar-related"/>
    <property type="match status" value="1"/>
</dbReference>
<sequence>MIESEAGLIRAAISGADVLVIELDGSKMRSIDRLFAEYQQRFSFPDYFGWNWNAFDECLGDLRWLPARKYVTIISHADQVLSNERIELGTYLRIIHNVGKAWSTTVGLGYERGHADIPFNTVLVEDK</sequence>
<gene>
    <name evidence="3" type="ORF">J2S90_004309</name>
    <name evidence="4" type="ORF">J2S93_004245</name>
</gene>
<evidence type="ECO:0000313" key="6">
    <source>
        <dbReference type="Proteomes" id="UP001242995"/>
    </source>
</evidence>
<evidence type="ECO:0000259" key="2">
    <source>
        <dbReference type="Pfam" id="PF01337"/>
    </source>
</evidence>
<evidence type="ECO:0000313" key="5">
    <source>
        <dbReference type="Proteomes" id="UP001230951"/>
    </source>
</evidence>
<dbReference type="Proteomes" id="UP001230951">
    <property type="component" value="Unassembled WGS sequence"/>
</dbReference>
<evidence type="ECO:0000313" key="3">
    <source>
        <dbReference type="EMBL" id="MDP9907317.1"/>
    </source>
</evidence>
<dbReference type="EMBL" id="JAUSTF010000016">
    <property type="protein sequence ID" value="MDQ0182788.1"/>
    <property type="molecule type" value="Genomic_DNA"/>
</dbReference>
<dbReference type="Pfam" id="PF01337">
    <property type="entry name" value="Barstar"/>
    <property type="match status" value="1"/>
</dbReference>